<name>A0A161TDQ8_XYLHT</name>
<sequence>MMRTSQIFKASHHAVPSPDGTLIACISNQSLIIRSTNNSEVHRAITLAPQFATRINLSKWSPLPDSKTDSPKSYNHRIFLADTATVRLWDTDDENWTAVINNAGGSLGKIANVEFGRDSNEILVFTEFGIKLTVWFLDTGRNVEITDPKFATKGFDHRPSTGHFALLTRPAAHDVVTLHEPGNYSLLKSFLVSTIDAQGLKWSPCGRWIAIWDTPSSGYKVMIYTSEGHLFRTYAGPSGDDSINLGVKSVDWTPCGKYLAIGGYDSKVTMLKSTTFSPAKSLLHVSTLNLPSLTVWQELVSSDERVYSLAPQPMSPPMLDSSSDGPHLRNGVSILAFNSAESGLVATRVDSMPTTAWIWSLEHSWLLTVLVHHSPIKSLSWHPTLPGLLMIRCAHDDGVVYLWEKNEGRPQIFSLPLEKLTGKYGAQWVNAVSPKEPVVMLNDAQSYVIGYLGEAAEDEGESEADSLSTSALQDDNFRAQEGSLFDVVTQPGDNIARAEMQALRSSDKEWDMIKDVPN</sequence>
<dbReference type="GeneID" id="28895319"/>
<dbReference type="SUPFAM" id="SSF69322">
    <property type="entry name" value="Tricorn protease domain 2"/>
    <property type="match status" value="1"/>
</dbReference>
<evidence type="ECO:0000313" key="2">
    <source>
        <dbReference type="Proteomes" id="UP000076632"/>
    </source>
</evidence>
<dbReference type="Pfam" id="PF00400">
    <property type="entry name" value="WD40"/>
    <property type="match status" value="1"/>
</dbReference>
<dbReference type="Gene3D" id="2.130.10.10">
    <property type="entry name" value="YVTN repeat-like/Quinoprotein amine dehydrogenase"/>
    <property type="match status" value="2"/>
</dbReference>
<dbReference type="AlphaFoldDB" id="A0A161TDQ8"/>
<organism evidence="1 2">
    <name type="scientific">Xylona heveae (strain CBS 132557 / TC161)</name>
    <dbReference type="NCBI Taxonomy" id="1328760"/>
    <lineage>
        <taxon>Eukaryota</taxon>
        <taxon>Fungi</taxon>
        <taxon>Dikarya</taxon>
        <taxon>Ascomycota</taxon>
        <taxon>Pezizomycotina</taxon>
        <taxon>Xylonomycetes</taxon>
        <taxon>Xylonales</taxon>
        <taxon>Xylonaceae</taxon>
        <taxon>Xylona</taxon>
    </lineage>
</organism>
<dbReference type="SMART" id="SM00320">
    <property type="entry name" value="WD40"/>
    <property type="match status" value="2"/>
</dbReference>
<dbReference type="GO" id="GO:1990811">
    <property type="term" value="C:MWP complex"/>
    <property type="evidence" value="ECO:0007669"/>
    <property type="project" value="TreeGrafter"/>
</dbReference>
<reference evidence="1 2" key="1">
    <citation type="journal article" date="2016" name="Fungal Biol.">
        <title>The genome of Xylona heveae provides a window into fungal endophytism.</title>
        <authorList>
            <person name="Gazis R."/>
            <person name="Kuo A."/>
            <person name="Riley R."/>
            <person name="LaButti K."/>
            <person name="Lipzen A."/>
            <person name="Lin J."/>
            <person name="Amirebrahimi M."/>
            <person name="Hesse C.N."/>
            <person name="Spatafora J.W."/>
            <person name="Henrissat B."/>
            <person name="Hainaut M."/>
            <person name="Grigoriev I.V."/>
            <person name="Hibbett D.S."/>
        </authorList>
    </citation>
    <scope>NUCLEOTIDE SEQUENCE [LARGE SCALE GENOMIC DNA]</scope>
    <source>
        <strain evidence="1 2">TC161</strain>
    </source>
</reference>
<dbReference type="RefSeq" id="XP_018189572.1">
    <property type="nucleotide sequence ID" value="XM_018330182.1"/>
</dbReference>
<dbReference type="InParanoid" id="A0A161TDQ8"/>
<dbReference type="InterPro" id="IPR001680">
    <property type="entry name" value="WD40_rpt"/>
</dbReference>
<dbReference type="GO" id="GO:0005815">
    <property type="term" value="C:microtubule organizing center"/>
    <property type="evidence" value="ECO:0007669"/>
    <property type="project" value="TreeGrafter"/>
</dbReference>
<protein>
    <submittedName>
        <fullName evidence="1">WD40 repeat-like protein</fullName>
    </submittedName>
</protein>
<dbReference type="InterPro" id="IPR052778">
    <property type="entry name" value="Centrosome-WD_assoc"/>
</dbReference>
<dbReference type="PANTHER" id="PTHR16220">
    <property type="entry name" value="WD REPEAT PROTEIN 8-RELATED"/>
    <property type="match status" value="1"/>
</dbReference>
<proteinExistence type="predicted"/>
<dbReference type="STRING" id="1328760.A0A161TDQ8"/>
<keyword evidence="2" id="KW-1185">Reference proteome</keyword>
<evidence type="ECO:0000313" key="1">
    <source>
        <dbReference type="EMBL" id="KZF24017.1"/>
    </source>
</evidence>
<accession>A0A161TDQ8</accession>
<dbReference type="GO" id="GO:1990810">
    <property type="term" value="P:microtubule anchoring at mitotic spindle pole body"/>
    <property type="evidence" value="ECO:0007669"/>
    <property type="project" value="TreeGrafter"/>
</dbReference>
<dbReference type="Proteomes" id="UP000076632">
    <property type="component" value="Unassembled WGS sequence"/>
</dbReference>
<dbReference type="OrthoDB" id="10257284at2759"/>
<dbReference type="EMBL" id="KV407456">
    <property type="protein sequence ID" value="KZF24017.1"/>
    <property type="molecule type" value="Genomic_DNA"/>
</dbReference>
<dbReference type="InterPro" id="IPR015943">
    <property type="entry name" value="WD40/YVTN_repeat-like_dom_sf"/>
</dbReference>
<gene>
    <name evidence="1" type="ORF">L228DRAFT_218330</name>
</gene>
<dbReference type="OMA" id="CWHLNGD"/>
<dbReference type="PANTHER" id="PTHR16220:SF0">
    <property type="entry name" value="WD REPEAT-CONTAINING PROTEIN WRAP73"/>
    <property type="match status" value="1"/>
</dbReference>